<dbReference type="InterPro" id="IPR000960">
    <property type="entry name" value="Flavin_mOase"/>
</dbReference>
<evidence type="ECO:0000256" key="29">
    <source>
        <dbReference type="ARBA" id="ARBA00048989"/>
    </source>
</evidence>
<comment type="catalytic activity">
    <reaction evidence="24">
        <text>NADPH + O2 + H(+) = H2O2 + NADP(+)</text>
        <dbReference type="Rhea" id="RHEA:11260"/>
        <dbReference type="ChEBI" id="CHEBI:15378"/>
        <dbReference type="ChEBI" id="CHEBI:15379"/>
        <dbReference type="ChEBI" id="CHEBI:16240"/>
        <dbReference type="ChEBI" id="CHEBI:57783"/>
        <dbReference type="ChEBI" id="CHEBI:58349"/>
        <dbReference type="EC" id="1.6.3.1"/>
    </reaction>
    <physiologicalReaction direction="left-to-right" evidence="24">
        <dbReference type="Rhea" id="RHEA:11261"/>
    </physiologicalReaction>
</comment>
<organism evidence="36 37">
    <name type="scientific">Strongyloides venezuelensis</name>
    <name type="common">Threadworm</name>
    <dbReference type="NCBI Taxonomy" id="75913"/>
    <lineage>
        <taxon>Eukaryota</taxon>
        <taxon>Metazoa</taxon>
        <taxon>Ecdysozoa</taxon>
        <taxon>Nematoda</taxon>
        <taxon>Chromadorea</taxon>
        <taxon>Rhabditida</taxon>
        <taxon>Tylenchina</taxon>
        <taxon>Panagrolaimomorpha</taxon>
        <taxon>Strongyloidoidea</taxon>
        <taxon>Strongyloididae</taxon>
        <taxon>Strongyloides</taxon>
    </lineage>
</organism>
<dbReference type="Pfam" id="PF00743">
    <property type="entry name" value="FMO-like"/>
    <property type="match status" value="1"/>
</dbReference>
<name>A0A0K0FH71_STRVS</name>
<keyword evidence="6" id="KW-0597">Phosphoprotein</keyword>
<dbReference type="STRING" id="75913.A0A0K0FH71"/>
<protein>
    <recommendedName>
        <fullName evidence="34">Flavin-containing monooxygenase</fullName>
        <ecNumber evidence="34">1.-.-.-</ecNumber>
    </recommendedName>
</protein>
<comment type="cofactor">
    <cofactor evidence="1 33 34">
        <name>FAD</name>
        <dbReference type="ChEBI" id="CHEBI:57692"/>
    </cofactor>
</comment>
<evidence type="ECO:0000256" key="3">
    <source>
        <dbReference type="ARBA" id="ARBA00004524"/>
    </source>
</evidence>
<evidence type="ECO:0000256" key="5">
    <source>
        <dbReference type="ARBA" id="ARBA00022481"/>
    </source>
</evidence>
<keyword evidence="11" id="KW-0492">Microsome</keyword>
<dbReference type="GO" id="GO:0047822">
    <property type="term" value="F:hypotaurine monooxygenase activity"/>
    <property type="evidence" value="ECO:0007669"/>
    <property type="project" value="RHEA"/>
</dbReference>
<evidence type="ECO:0000256" key="26">
    <source>
        <dbReference type="ARBA" id="ARBA00048041"/>
    </source>
</evidence>
<evidence type="ECO:0000256" key="30">
    <source>
        <dbReference type="ARBA" id="ARBA00048990"/>
    </source>
</evidence>
<evidence type="ECO:0000256" key="18">
    <source>
        <dbReference type="ARBA" id="ARBA00045722"/>
    </source>
</evidence>
<keyword evidence="5" id="KW-0488">Methylation</keyword>
<dbReference type="GO" id="GO:0005789">
    <property type="term" value="C:endoplasmic reticulum membrane"/>
    <property type="evidence" value="ECO:0007669"/>
    <property type="project" value="UniProtKB-SubCell"/>
</dbReference>
<evidence type="ECO:0000256" key="23">
    <source>
        <dbReference type="ARBA" id="ARBA00047855"/>
    </source>
</evidence>
<dbReference type="PANTHER" id="PTHR23023">
    <property type="entry name" value="DIMETHYLANILINE MONOOXYGENASE"/>
    <property type="match status" value="1"/>
</dbReference>
<dbReference type="InterPro" id="IPR002257">
    <property type="entry name" value="Flavin_mOase_5"/>
</dbReference>
<evidence type="ECO:0000256" key="24">
    <source>
        <dbReference type="ARBA" id="ARBA00047864"/>
    </source>
</evidence>
<evidence type="ECO:0000256" key="32">
    <source>
        <dbReference type="ARBA" id="ARBA00049475"/>
    </source>
</evidence>
<dbReference type="InterPro" id="IPR036188">
    <property type="entry name" value="FAD/NAD-bd_sf"/>
</dbReference>
<dbReference type="PRINTS" id="PR01125">
    <property type="entry name" value="FMOXYGENASE5"/>
</dbReference>
<dbReference type="SUPFAM" id="SSF51905">
    <property type="entry name" value="FAD/NAD(P)-binding domain"/>
    <property type="match status" value="2"/>
</dbReference>
<keyword evidence="10 33" id="KW-0274">FAD</keyword>
<comment type="catalytic activity">
    <reaction evidence="29">
        <text>(2E)-geranial + NADPH + O2 + H(+) = (1E)-2,6-dimethylhepta-1,5-dien-1-yl formate + NADP(+) + H2O</text>
        <dbReference type="Rhea" id="RHEA:54860"/>
        <dbReference type="ChEBI" id="CHEBI:15377"/>
        <dbReference type="ChEBI" id="CHEBI:15378"/>
        <dbReference type="ChEBI" id="CHEBI:15379"/>
        <dbReference type="ChEBI" id="CHEBI:16980"/>
        <dbReference type="ChEBI" id="CHEBI:57783"/>
        <dbReference type="ChEBI" id="CHEBI:58349"/>
        <dbReference type="ChEBI" id="CHEBI:138375"/>
    </reaction>
    <physiologicalReaction direction="left-to-right" evidence="29">
        <dbReference type="Rhea" id="RHEA:54861"/>
    </physiologicalReaction>
</comment>
<sequence>MLFTLSIEYLKKGHIVISRKMKKKVAIIGAGASGLTSSRHAILNNYTPVIFESNNSIGGLWKYKPEESEDASVMKTTVINTSKEMTAFSDFPPSKMLANFMHNSEMYKYLEAYANEYDLIKYIKFNHKVQSIRRHENYDINGNWIVTYTNGSEETKSEIFGAVLLCTGHHKIPNWPEPFPGQDKFRGKITHAHSYKDHRGYEDKVVVVVGVGNSGGDIAVELSRISKSVNLVTRRGTWVFNRIFDYGKPFDLVLNRRYIFSLKKYVPEWLTNSVVESKLTKRFDHKIYGLQPKHRVFNAHPTVNDELPNRLACGTIKIKPNIKCFGETSITFEDGTILQNVDEVIFCTGYSFEFKIIEEGQLIPVIENQCDLYKYIYPLETTNYNNLAIIGLVQPYGSIMPISEIQARLFFEGLSGRISLPNKDEMIADVKEKKSLMSQRYYKSKRHTIQVDYMDYMDEIAEMIKCKPNPIDYIFLDFKLFSSLLFGPNAPYAYRLKGPHPWKGARDALLTIEERTIHPTYSARKMDINECSRKFNLFISSSEQMSVFLFISCLVLIFVLLLS</sequence>
<keyword evidence="17 33" id="KW-0472">Membrane</keyword>
<dbReference type="GO" id="GO:0034899">
    <property type="term" value="F:trimethylamine monooxygenase activity"/>
    <property type="evidence" value="ECO:0007669"/>
    <property type="project" value="UniProtKB-EC"/>
</dbReference>
<keyword evidence="36" id="KW-1185">Reference proteome</keyword>
<evidence type="ECO:0000256" key="22">
    <source>
        <dbReference type="ARBA" id="ARBA00047574"/>
    </source>
</evidence>
<comment type="similarity">
    <text evidence="4 33 34">Belongs to the FMO family.</text>
</comment>
<feature type="transmembrane region" description="Helical" evidence="35">
    <location>
        <begin position="545"/>
        <end position="562"/>
    </location>
</feature>
<accession>A0A0K0FH71</accession>
<evidence type="ECO:0000256" key="35">
    <source>
        <dbReference type="SAM" id="Phobius"/>
    </source>
</evidence>
<evidence type="ECO:0000256" key="17">
    <source>
        <dbReference type="ARBA" id="ARBA00023136"/>
    </source>
</evidence>
<evidence type="ECO:0000256" key="27">
    <source>
        <dbReference type="ARBA" id="ARBA00048088"/>
    </source>
</evidence>
<comment type="function">
    <text evidence="19">Broad spectrum monooxygenase that catalyzes the oxygenation of a wide variety of nitrogen- and sulfur-containing compounds including xenobiotics. Catalyzes the S-oxygenation of hypotaurine to produce taurine, an organic osmolyte involved in cell volume regulation as well as a variety of cytoprotective and developmental processes. In vitro, catalyzes the N-oxygenation of trimethylamine (TMA) to produce trimethylamine N-oxide (TMAO) and could therefore participate to the detoxification of this compound that is generated by the action of gut microbiota from dietary precursors such as choline, choline containing compounds, betaine or L-carnitine.</text>
</comment>
<evidence type="ECO:0000256" key="28">
    <source>
        <dbReference type="ARBA" id="ARBA00048459"/>
    </source>
</evidence>
<dbReference type="InterPro" id="IPR050346">
    <property type="entry name" value="FMO-like"/>
</dbReference>
<evidence type="ECO:0000256" key="1">
    <source>
        <dbReference type="ARBA" id="ARBA00001974"/>
    </source>
</evidence>
<evidence type="ECO:0000256" key="21">
    <source>
        <dbReference type="ARBA" id="ARBA00047426"/>
    </source>
</evidence>
<keyword evidence="15 33" id="KW-0503">Monooxygenase</keyword>
<evidence type="ECO:0000256" key="9">
    <source>
        <dbReference type="ARBA" id="ARBA00022824"/>
    </source>
</evidence>
<comment type="catalytic activity">
    <reaction evidence="23">
        <text>sulcatone + NADPH + O2 + H(+) = 4-methylpent-3-en-1-yl acetate + NADP(+) + H2O</text>
        <dbReference type="Rhea" id="RHEA:54864"/>
        <dbReference type="ChEBI" id="CHEBI:15377"/>
        <dbReference type="ChEBI" id="CHEBI:15378"/>
        <dbReference type="ChEBI" id="CHEBI:15379"/>
        <dbReference type="ChEBI" id="CHEBI:16310"/>
        <dbReference type="ChEBI" id="CHEBI:57783"/>
        <dbReference type="ChEBI" id="CHEBI:58349"/>
        <dbReference type="ChEBI" id="CHEBI:138373"/>
    </reaction>
    <physiologicalReaction direction="left-to-right" evidence="23">
        <dbReference type="Rhea" id="RHEA:54865"/>
    </physiologicalReaction>
</comment>
<evidence type="ECO:0000256" key="14">
    <source>
        <dbReference type="ARBA" id="ARBA00023002"/>
    </source>
</evidence>
<evidence type="ECO:0000256" key="11">
    <source>
        <dbReference type="ARBA" id="ARBA00022848"/>
    </source>
</evidence>
<proteinExistence type="inferred from homology"/>
<comment type="catalytic activity">
    <reaction evidence="28">
        <text>octan-3-one + NADPH + O2 + H(+) = ethyl hexanoate + NADP(+) + H2O</text>
        <dbReference type="Rhea" id="RHEA:54856"/>
        <dbReference type="ChEBI" id="CHEBI:15377"/>
        <dbReference type="ChEBI" id="CHEBI:15378"/>
        <dbReference type="ChEBI" id="CHEBI:15379"/>
        <dbReference type="ChEBI" id="CHEBI:57783"/>
        <dbReference type="ChEBI" id="CHEBI:58349"/>
        <dbReference type="ChEBI" id="CHEBI:80946"/>
        <dbReference type="ChEBI" id="CHEBI:86055"/>
    </reaction>
    <physiologicalReaction direction="left-to-right" evidence="28">
        <dbReference type="Rhea" id="RHEA:54857"/>
    </physiologicalReaction>
</comment>
<dbReference type="GO" id="GO:0050660">
    <property type="term" value="F:flavin adenine dinucleotide binding"/>
    <property type="evidence" value="ECO:0007669"/>
    <property type="project" value="InterPro"/>
</dbReference>
<evidence type="ECO:0000313" key="37">
    <source>
        <dbReference type="WBParaSite" id="SVE_0823300.1"/>
    </source>
</evidence>
<comment type="function">
    <text evidence="18">Acts as a Baeyer-Villiger monooxygenase on a broad range of substrates. Catalyzes the insertion of an oxygen atom into a carbon-carbon bond adjacent to a carbonyl, which converts ketones to esters. Active on diverse carbonyl compounds, whereas soft nucleophiles are mostly non- or poorly reactive. In contrast with other forms of FMO it is non- or poorly active on 'classical' substrates such as drugs, pesticides, and dietary components containing soft nucleophilic heteroatoms. Able to oxidize drug molecules bearing a carbonyl group on an aliphatic chain, such as nabumetone and pentoxifylline. Also, in the absence of substrates, shows slow but yet significant NADPH oxidase activity. Acts as a positive modulator of cholesterol biosynthesis as well as glucose homeostasis, promoting metabolic aging via pleiotropic effects.</text>
</comment>
<reference evidence="37" key="2">
    <citation type="submission" date="2015-08" db="UniProtKB">
        <authorList>
            <consortium name="WormBaseParasite"/>
        </authorList>
    </citation>
    <scope>IDENTIFICATION</scope>
</reference>
<keyword evidence="7 33" id="KW-0285">Flavoprotein</keyword>
<comment type="catalytic activity">
    <reaction evidence="27">
        <text>trimethylamine + NADPH + O2 = trimethylamine N-oxide + NADP(+) + H2O</text>
        <dbReference type="Rhea" id="RHEA:31979"/>
        <dbReference type="ChEBI" id="CHEBI:15377"/>
        <dbReference type="ChEBI" id="CHEBI:15379"/>
        <dbReference type="ChEBI" id="CHEBI:15724"/>
        <dbReference type="ChEBI" id="CHEBI:57783"/>
        <dbReference type="ChEBI" id="CHEBI:58349"/>
        <dbReference type="ChEBI" id="CHEBI:58389"/>
        <dbReference type="EC" id="1.14.13.148"/>
    </reaction>
    <physiologicalReaction direction="left-to-right" evidence="27">
        <dbReference type="Rhea" id="RHEA:31980"/>
    </physiologicalReaction>
</comment>
<evidence type="ECO:0000256" key="7">
    <source>
        <dbReference type="ARBA" id="ARBA00022630"/>
    </source>
</evidence>
<dbReference type="EC" id="1.-.-.-" evidence="34"/>
<dbReference type="InterPro" id="IPR020946">
    <property type="entry name" value="Flavin_mOase-like"/>
</dbReference>
<keyword evidence="12 33" id="KW-0521">NADP</keyword>
<comment type="catalytic activity">
    <reaction evidence="26">
        <text>hypotaurine + NADPH + O2 + H(+) = taurine + NADP(+) + H2O</text>
        <dbReference type="Rhea" id="RHEA:69819"/>
        <dbReference type="ChEBI" id="CHEBI:15377"/>
        <dbReference type="ChEBI" id="CHEBI:15378"/>
        <dbReference type="ChEBI" id="CHEBI:15379"/>
        <dbReference type="ChEBI" id="CHEBI:57783"/>
        <dbReference type="ChEBI" id="CHEBI:57853"/>
        <dbReference type="ChEBI" id="CHEBI:58349"/>
        <dbReference type="ChEBI" id="CHEBI:507393"/>
        <dbReference type="EC" id="1.14.13.8"/>
    </reaction>
    <physiologicalReaction direction="left-to-right" evidence="26">
        <dbReference type="Rhea" id="RHEA:69820"/>
    </physiologicalReaction>
</comment>
<evidence type="ECO:0000256" key="34">
    <source>
        <dbReference type="RuleBase" id="RU361177"/>
    </source>
</evidence>
<dbReference type="GO" id="GO:0006629">
    <property type="term" value="P:lipid metabolic process"/>
    <property type="evidence" value="ECO:0007669"/>
    <property type="project" value="UniProtKB-KW"/>
</dbReference>
<comment type="catalytic activity">
    <reaction evidence="20">
        <text>hypotaurine + NADH + O2 + H(+) = taurine + NAD(+) + H2O</text>
        <dbReference type="Rhea" id="RHEA:74111"/>
        <dbReference type="ChEBI" id="CHEBI:15377"/>
        <dbReference type="ChEBI" id="CHEBI:15378"/>
        <dbReference type="ChEBI" id="CHEBI:15379"/>
        <dbReference type="ChEBI" id="CHEBI:57540"/>
        <dbReference type="ChEBI" id="CHEBI:57853"/>
        <dbReference type="ChEBI" id="CHEBI:57945"/>
        <dbReference type="ChEBI" id="CHEBI:507393"/>
        <dbReference type="EC" id="1.14.13.8"/>
    </reaction>
    <physiologicalReaction direction="left-to-right" evidence="20">
        <dbReference type="Rhea" id="RHEA:74112"/>
    </physiologicalReaction>
</comment>
<comment type="catalytic activity">
    <reaction evidence="32">
        <text>octan-3-one + NADPH + O2 + H(+) = pentyl propanoate + NADP(+) + H2O</text>
        <dbReference type="Rhea" id="RHEA:54840"/>
        <dbReference type="ChEBI" id="CHEBI:15377"/>
        <dbReference type="ChEBI" id="CHEBI:15378"/>
        <dbReference type="ChEBI" id="CHEBI:15379"/>
        <dbReference type="ChEBI" id="CHEBI:57783"/>
        <dbReference type="ChEBI" id="CHEBI:58349"/>
        <dbReference type="ChEBI" id="CHEBI:80946"/>
        <dbReference type="ChEBI" id="CHEBI:87373"/>
    </reaction>
    <physiologicalReaction direction="left-to-right" evidence="32">
        <dbReference type="Rhea" id="RHEA:54841"/>
    </physiologicalReaction>
</comment>
<comment type="catalytic activity">
    <reaction evidence="31">
        <text>N,N-dimethylaniline + NADPH + O2 + H(+) = N,N-dimethylaniline N-oxide + NADP(+) + H2O</text>
        <dbReference type="Rhea" id="RHEA:24468"/>
        <dbReference type="ChEBI" id="CHEBI:15377"/>
        <dbReference type="ChEBI" id="CHEBI:15378"/>
        <dbReference type="ChEBI" id="CHEBI:15379"/>
        <dbReference type="ChEBI" id="CHEBI:16269"/>
        <dbReference type="ChEBI" id="CHEBI:17735"/>
        <dbReference type="ChEBI" id="CHEBI:57783"/>
        <dbReference type="ChEBI" id="CHEBI:58349"/>
        <dbReference type="EC" id="1.14.13.8"/>
    </reaction>
    <physiologicalReaction direction="left-to-right" evidence="31">
        <dbReference type="Rhea" id="RHEA:24469"/>
    </physiologicalReaction>
</comment>
<dbReference type="PIRSF" id="PIRSF000332">
    <property type="entry name" value="FMO"/>
    <property type="match status" value="1"/>
</dbReference>
<dbReference type="Gene3D" id="3.50.50.60">
    <property type="entry name" value="FAD/NAD(P)-binding domain"/>
    <property type="match status" value="2"/>
</dbReference>
<evidence type="ECO:0000256" key="4">
    <source>
        <dbReference type="ARBA" id="ARBA00009183"/>
    </source>
</evidence>
<comment type="catalytic activity">
    <reaction evidence="21">
        <text>hexan-3-one + NADPH + O2 + H(+) = propyl propanoate + NADP(+) + H2O</text>
        <dbReference type="Rhea" id="RHEA:54848"/>
        <dbReference type="ChEBI" id="CHEBI:15377"/>
        <dbReference type="ChEBI" id="CHEBI:15378"/>
        <dbReference type="ChEBI" id="CHEBI:15379"/>
        <dbReference type="ChEBI" id="CHEBI:57783"/>
        <dbReference type="ChEBI" id="CHEBI:58349"/>
        <dbReference type="ChEBI" id="CHEBI:89828"/>
        <dbReference type="ChEBI" id="CHEBI:89891"/>
    </reaction>
    <physiologicalReaction direction="left-to-right" evidence="21">
        <dbReference type="Rhea" id="RHEA:54849"/>
    </physiologicalReaction>
</comment>
<keyword evidence="9 33" id="KW-0256">Endoplasmic reticulum</keyword>
<comment type="catalytic activity">
    <reaction evidence="25">
        <text>hexan-3-one + NADPH + O2 + H(+) = ethyl butanoate + NADP(+) + H2O</text>
        <dbReference type="Rhea" id="RHEA:54844"/>
        <dbReference type="ChEBI" id="CHEBI:15377"/>
        <dbReference type="ChEBI" id="CHEBI:15378"/>
        <dbReference type="ChEBI" id="CHEBI:15379"/>
        <dbReference type="ChEBI" id="CHEBI:57783"/>
        <dbReference type="ChEBI" id="CHEBI:58349"/>
        <dbReference type="ChEBI" id="CHEBI:88764"/>
        <dbReference type="ChEBI" id="CHEBI:89891"/>
    </reaction>
    <physiologicalReaction direction="left-to-right" evidence="25">
        <dbReference type="Rhea" id="RHEA:54845"/>
    </physiologicalReaction>
</comment>
<evidence type="ECO:0000256" key="2">
    <source>
        <dbReference type="ARBA" id="ARBA00004389"/>
    </source>
</evidence>
<dbReference type="AlphaFoldDB" id="A0A0K0FH71"/>
<dbReference type="PRINTS" id="PR00370">
    <property type="entry name" value="FMOXYGENASE"/>
</dbReference>
<comment type="subcellular location">
    <subcellularLocation>
        <location evidence="2">Endoplasmic reticulum membrane</location>
        <topology evidence="2">Single-pass membrane protein</topology>
    </subcellularLocation>
    <subcellularLocation>
        <location evidence="3">Microsome membrane</location>
    </subcellularLocation>
</comment>
<dbReference type="GO" id="GO:0004499">
    <property type="term" value="F:N,N-dimethylaniline monooxygenase activity"/>
    <property type="evidence" value="ECO:0007669"/>
    <property type="project" value="UniProtKB-UniRule"/>
</dbReference>
<evidence type="ECO:0000256" key="25">
    <source>
        <dbReference type="ARBA" id="ARBA00047977"/>
    </source>
</evidence>
<evidence type="ECO:0000256" key="10">
    <source>
        <dbReference type="ARBA" id="ARBA00022827"/>
    </source>
</evidence>
<evidence type="ECO:0000256" key="12">
    <source>
        <dbReference type="ARBA" id="ARBA00022857"/>
    </source>
</evidence>
<evidence type="ECO:0000256" key="13">
    <source>
        <dbReference type="ARBA" id="ARBA00022989"/>
    </source>
</evidence>
<dbReference type="Proteomes" id="UP000035680">
    <property type="component" value="Unassembled WGS sequence"/>
</dbReference>
<keyword evidence="14 33" id="KW-0560">Oxidoreductase</keyword>
<evidence type="ECO:0000256" key="6">
    <source>
        <dbReference type="ARBA" id="ARBA00022553"/>
    </source>
</evidence>
<evidence type="ECO:0000256" key="31">
    <source>
        <dbReference type="ARBA" id="ARBA00049443"/>
    </source>
</evidence>
<keyword evidence="13 35" id="KW-1133">Transmembrane helix</keyword>
<dbReference type="GO" id="GO:0016174">
    <property type="term" value="F:NAD(P)H oxidase H2O2-forming activity"/>
    <property type="evidence" value="ECO:0007669"/>
    <property type="project" value="UniProtKB-EC"/>
</dbReference>
<comment type="catalytic activity">
    <reaction evidence="22">
        <text>heptan-2-one + NADPH + O2 + H(+) = pentyl acetate + NADP(+) + H2O</text>
        <dbReference type="Rhea" id="RHEA:54836"/>
        <dbReference type="ChEBI" id="CHEBI:5672"/>
        <dbReference type="ChEBI" id="CHEBI:15377"/>
        <dbReference type="ChEBI" id="CHEBI:15378"/>
        <dbReference type="ChEBI" id="CHEBI:15379"/>
        <dbReference type="ChEBI" id="CHEBI:57783"/>
        <dbReference type="ChEBI" id="CHEBI:58349"/>
        <dbReference type="ChEBI" id="CHEBI:87362"/>
    </reaction>
    <physiologicalReaction direction="left-to-right" evidence="22">
        <dbReference type="Rhea" id="RHEA:54837"/>
    </physiologicalReaction>
</comment>
<evidence type="ECO:0000256" key="19">
    <source>
        <dbReference type="ARBA" id="ARBA00045957"/>
    </source>
</evidence>
<evidence type="ECO:0000256" key="20">
    <source>
        <dbReference type="ARBA" id="ARBA00047338"/>
    </source>
</evidence>
<evidence type="ECO:0000256" key="8">
    <source>
        <dbReference type="ARBA" id="ARBA00022692"/>
    </source>
</evidence>
<evidence type="ECO:0000313" key="36">
    <source>
        <dbReference type="Proteomes" id="UP000035680"/>
    </source>
</evidence>
<dbReference type="FunFam" id="3.50.50.60:FF:000159">
    <property type="entry name" value="Dimethylaniline monooxygenase [N-oxide-forming]"/>
    <property type="match status" value="1"/>
</dbReference>
<keyword evidence="16" id="KW-0443">Lipid metabolism</keyword>
<evidence type="ECO:0000256" key="15">
    <source>
        <dbReference type="ARBA" id="ARBA00023033"/>
    </source>
</evidence>
<dbReference type="WBParaSite" id="SVE_0823300.1">
    <property type="protein sequence ID" value="SVE_0823300.1"/>
    <property type="gene ID" value="SVE_0823300"/>
</dbReference>
<reference evidence="36" key="1">
    <citation type="submission" date="2014-07" db="EMBL/GenBank/DDBJ databases">
        <authorList>
            <person name="Martin A.A"/>
            <person name="De Silva N."/>
        </authorList>
    </citation>
    <scope>NUCLEOTIDE SEQUENCE</scope>
</reference>
<comment type="catalytic activity">
    <reaction evidence="30">
        <text>heptan-4-one + NADPH + O2 + H(+) = propyl butanoate + NADP(+) + H2O</text>
        <dbReference type="Rhea" id="RHEA:54852"/>
        <dbReference type="ChEBI" id="CHEBI:15377"/>
        <dbReference type="ChEBI" id="CHEBI:15378"/>
        <dbReference type="ChEBI" id="CHEBI:15379"/>
        <dbReference type="ChEBI" id="CHEBI:57783"/>
        <dbReference type="ChEBI" id="CHEBI:58349"/>
        <dbReference type="ChEBI" id="CHEBI:89484"/>
        <dbReference type="ChEBI" id="CHEBI:89719"/>
    </reaction>
    <physiologicalReaction direction="left-to-right" evidence="30">
        <dbReference type="Rhea" id="RHEA:54853"/>
    </physiologicalReaction>
</comment>
<keyword evidence="8 35" id="KW-0812">Transmembrane</keyword>
<dbReference type="GO" id="GO:0050661">
    <property type="term" value="F:NADP binding"/>
    <property type="evidence" value="ECO:0007669"/>
    <property type="project" value="InterPro"/>
</dbReference>
<evidence type="ECO:0000256" key="16">
    <source>
        <dbReference type="ARBA" id="ARBA00023098"/>
    </source>
</evidence>
<evidence type="ECO:0000256" key="33">
    <source>
        <dbReference type="PIRNR" id="PIRNR000332"/>
    </source>
</evidence>